<feature type="domain" description="Helicase ATP-binding" evidence="6">
    <location>
        <begin position="101"/>
        <end position="252"/>
    </location>
</feature>
<dbReference type="AlphaFoldDB" id="A0A6C0LPB2"/>
<dbReference type="InterPro" id="IPR014001">
    <property type="entry name" value="Helicase_ATP-bd"/>
</dbReference>
<sequence length="479" mass="54591">MTKVLTSRGYTLLKSELTSEEDTRIRKLLTVKPNTFSKYGGVEAEEFPTFLESATRLYLPRMWAREHLGPEESSVVVDGLALPSNLKFIGKPYDYQENIINMFMNADANGLICVPCGKGKTFMAISIAMRIGRRFMVVVDKEFLLDQWAGEMRSLCPGIRIGRFQGDKMEVEPESFDCTICMIQTIVKRQVPESVLRSYGFTIFDECHHLGAKHFSKVLNKIQTKHMLGLSATPSRDDGLTKVFEWHLGKPVYWEKKREADETVRVEILRYENDDPVYSNVPTNFRGEVILPRLLTQIVDCLNRNVFIAEKLKELIKEPTRRVLVLSERIGHLEDLEALLKPTGVKMGYYIGGMKTAVRDLAATEAQILWASYAMASEAMNIKTLNCVVMASPRRKIEQSVGRILRQRPEERSLAPLIVDIVDVHPPMNSQSRNRIQFYRKCGYKVIDGDESDDDTPAAKRGSKKKEKDPFAEYAFVDD</sequence>
<reference evidence="7" key="1">
    <citation type="journal article" date="2020" name="Nature">
        <title>Giant virus diversity and host interactions through global metagenomics.</title>
        <authorList>
            <person name="Schulz F."/>
            <person name="Roux S."/>
            <person name="Paez-Espino D."/>
            <person name="Jungbluth S."/>
            <person name="Walsh D.A."/>
            <person name="Denef V.J."/>
            <person name="McMahon K.D."/>
            <person name="Konstantinidis K.T."/>
            <person name="Eloe-Fadrosh E.A."/>
            <person name="Kyrpides N.C."/>
            <person name="Woyke T."/>
        </authorList>
    </citation>
    <scope>NUCLEOTIDE SEQUENCE</scope>
    <source>
        <strain evidence="7">GVMAG-M-3300027963-9</strain>
    </source>
</reference>
<dbReference type="SUPFAM" id="SSF52540">
    <property type="entry name" value="P-loop containing nucleoside triphosphate hydrolases"/>
    <property type="match status" value="2"/>
</dbReference>
<dbReference type="EMBL" id="MN740537">
    <property type="protein sequence ID" value="QHU32303.1"/>
    <property type="molecule type" value="Genomic_DNA"/>
</dbReference>
<accession>A0A6C0LPB2</accession>
<evidence type="ECO:0000259" key="6">
    <source>
        <dbReference type="PROSITE" id="PS51192"/>
    </source>
</evidence>
<evidence type="ECO:0000256" key="1">
    <source>
        <dbReference type="ARBA" id="ARBA00022741"/>
    </source>
</evidence>
<dbReference type="GO" id="GO:0016787">
    <property type="term" value="F:hydrolase activity"/>
    <property type="evidence" value="ECO:0007669"/>
    <property type="project" value="UniProtKB-KW"/>
</dbReference>
<evidence type="ECO:0000256" key="4">
    <source>
        <dbReference type="ARBA" id="ARBA00022840"/>
    </source>
</evidence>
<dbReference type="Gene3D" id="3.40.50.300">
    <property type="entry name" value="P-loop containing nucleotide triphosphate hydrolases"/>
    <property type="match status" value="2"/>
</dbReference>
<dbReference type="PROSITE" id="PS51192">
    <property type="entry name" value="HELICASE_ATP_BIND_1"/>
    <property type="match status" value="1"/>
</dbReference>
<feature type="region of interest" description="Disordered" evidence="5">
    <location>
        <begin position="448"/>
        <end position="467"/>
    </location>
</feature>
<dbReference type="Pfam" id="PF04851">
    <property type="entry name" value="ResIII"/>
    <property type="match status" value="1"/>
</dbReference>
<evidence type="ECO:0000256" key="2">
    <source>
        <dbReference type="ARBA" id="ARBA00022801"/>
    </source>
</evidence>
<keyword evidence="4" id="KW-0067">ATP-binding</keyword>
<proteinExistence type="predicted"/>
<keyword evidence="3" id="KW-0347">Helicase</keyword>
<dbReference type="InterPro" id="IPR006935">
    <property type="entry name" value="Helicase/UvrB_N"/>
</dbReference>
<organism evidence="7">
    <name type="scientific">viral metagenome</name>
    <dbReference type="NCBI Taxonomy" id="1070528"/>
    <lineage>
        <taxon>unclassified sequences</taxon>
        <taxon>metagenomes</taxon>
        <taxon>organismal metagenomes</taxon>
    </lineage>
</organism>
<keyword evidence="2" id="KW-0378">Hydrolase</keyword>
<evidence type="ECO:0000313" key="7">
    <source>
        <dbReference type="EMBL" id="QHU32303.1"/>
    </source>
</evidence>
<dbReference type="InterPro" id="IPR050615">
    <property type="entry name" value="ATP-dep_DNA_Helicase"/>
</dbReference>
<name>A0A6C0LPB2_9ZZZZ</name>
<dbReference type="PANTHER" id="PTHR11274">
    <property type="entry name" value="RAD25/XP-B DNA REPAIR HELICASE"/>
    <property type="match status" value="1"/>
</dbReference>
<protein>
    <recommendedName>
        <fullName evidence="6">Helicase ATP-binding domain-containing protein</fullName>
    </recommendedName>
</protein>
<dbReference type="SMART" id="SM00487">
    <property type="entry name" value="DEXDc"/>
    <property type="match status" value="1"/>
</dbReference>
<dbReference type="PANTHER" id="PTHR11274:SF0">
    <property type="entry name" value="GENERAL TRANSCRIPTION AND DNA REPAIR FACTOR IIH HELICASE SUBUNIT XPB"/>
    <property type="match status" value="1"/>
</dbReference>
<dbReference type="GO" id="GO:0005524">
    <property type="term" value="F:ATP binding"/>
    <property type="evidence" value="ECO:0007669"/>
    <property type="project" value="UniProtKB-KW"/>
</dbReference>
<keyword evidence="1" id="KW-0547">Nucleotide-binding</keyword>
<evidence type="ECO:0000256" key="5">
    <source>
        <dbReference type="SAM" id="MobiDB-lite"/>
    </source>
</evidence>
<evidence type="ECO:0000256" key="3">
    <source>
        <dbReference type="ARBA" id="ARBA00022806"/>
    </source>
</evidence>
<dbReference type="GO" id="GO:0003677">
    <property type="term" value="F:DNA binding"/>
    <property type="evidence" value="ECO:0007669"/>
    <property type="project" value="InterPro"/>
</dbReference>
<dbReference type="GO" id="GO:0004386">
    <property type="term" value="F:helicase activity"/>
    <property type="evidence" value="ECO:0007669"/>
    <property type="project" value="UniProtKB-KW"/>
</dbReference>
<dbReference type="InterPro" id="IPR027417">
    <property type="entry name" value="P-loop_NTPase"/>
</dbReference>